<feature type="region of interest" description="Disordered" evidence="1">
    <location>
        <begin position="284"/>
        <end position="329"/>
    </location>
</feature>
<sequence>MEVASTPAYHQQEFPRQISAMDAVCSLLARHVEACLKGFEDTETRKYISSKGKAKKKRSPYFPASPDEYAWVPAVKSSEFIRTGTVKKRMDPSLLKRKVVADKMDTSLWFEYMPKGNLDELKWKTRLNIIKGVRKALAYLHEEFCHIDLKPANVLLDENMVPKIADEKHGSGIPPSCFGEEAVCSKISEMSPEEFFEIVYENWRNRWKFESSSKQIKRLNQIVLSCLETRKSTKATSSLVSSTQRAVHDILILDSRAAPNMDSVDLVLDSNGLHRLHQHLFRNNLTDEQSVKPRSNRAVATNSSDETTRAPMANKLTDDEAENHSDPNSCVAERDTIEEEKRSGEWYVATGAAHHATWKRDLFSNLVDVENDGLCVHAADGTPMPVCGRGDVVTDDVVLPDVYYVPRLCTNLVSVGQLAGLDYCVGFGRGACVISSAAGTVVGRAHARGDGLYEVDFLRVPLGMP</sequence>
<evidence type="ECO:0000259" key="3">
    <source>
        <dbReference type="Pfam" id="PF22936"/>
    </source>
</evidence>
<feature type="domain" description="Protein kinase" evidence="2">
    <location>
        <begin position="98"/>
        <end position="166"/>
    </location>
</feature>
<dbReference type="Pfam" id="PF00069">
    <property type="entry name" value="Pkinase"/>
    <property type="match status" value="1"/>
</dbReference>
<dbReference type="Pfam" id="PF22936">
    <property type="entry name" value="Pol_BBD"/>
    <property type="match status" value="1"/>
</dbReference>
<feature type="domain" description="Retrovirus-related Pol polyprotein from transposon TNT 1-94-like beta-barrel" evidence="3">
    <location>
        <begin position="346"/>
        <end position="419"/>
    </location>
</feature>
<gene>
    <name evidence="4" type="ORF">SETIT_8G233200v2</name>
</gene>
<dbReference type="GO" id="GO:0004672">
    <property type="term" value="F:protein kinase activity"/>
    <property type="evidence" value="ECO:0007669"/>
    <property type="project" value="InterPro"/>
</dbReference>
<evidence type="ECO:0000259" key="2">
    <source>
        <dbReference type="Pfam" id="PF00069"/>
    </source>
</evidence>
<dbReference type="OrthoDB" id="2015125at2759"/>
<name>A0A368SAS7_SETIT</name>
<protein>
    <submittedName>
        <fullName evidence="4">Uncharacterized protein</fullName>
    </submittedName>
</protein>
<dbReference type="PANTHER" id="PTHR47975">
    <property type="entry name" value="S-LOCUS LECTIN KINASE FAMILY PROTEIN"/>
    <property type="match status" value="1"/>
</dbReference>
<reference evidence="4" key="1">
    <citation type="journal article" date="2012" name="Nat. Biotechnol.">
        <title>Reference genome sequence of the model plant Setaria.</title>
        <authorList>
            <person name="Bennetzen J.L."/>
            <person name="Schmutz J."/>
            <person name="Wang H."/>
            <person name="Percifield R."/>
            <person name="Hawkins J."/>
            <person name="Pontaroli A.C."/>
            <person name="Estep M."/>
            <person name="Feng L."/>
            <person name="Vaughn J.N."/>
            <person name="Grimwood J."/>
            <person name="Jenkins J."/>
            <person name="Barry K."/>
            <person name="Lindquist E."/>
            <person name="Hellsten U."/>
            <person name="Deshpande S."/>
            <person name="Wang X."/>
            <person name="Wu X."/>
            <person name="Mitros T."/>
            <person name="Triplett J."/>
            <person name="Yang X."/>
            <person name="Ye C.Y."/>
            <person name="Mauro-Herrera M."/>
            <person name="Wang L."/>
            <person name="Li P."/>
            <person name="Sharma M."/>
            <person name="Sharma R."/>
            <person name="Ronald P.C."/>
            <person name="Panaud O."/>
            <person name="Kellogg E.A."/>
            <person name="Brutnell T.P."/>
            <person name="Doust A.N."/>
            <person name="Tuskan G.A."/>
            <person name="Rokhsar D."/>
            <person name="Devos K.M."/>
        </authorList>
    </citation>
    <scope>NUCLEOTIDE SEQUENCE [LARGE SCALE GENOMIC DNA]</scope>
    <source>
        <strain evidence="4">Yugu1</strain>
    </source>
</reference>
<dbReference type="InterPro" id="IPR054722">
    <property type="entry name" value="PolX-like_BBD"/>
</dbReference>
<dbReference type="EMBL" id="CM003535">
    <property type="protein sequence ID" value="RCV39546.1"/>
    <property type="molecule type" value="Genomic_DNA"/>
</dbReference>
<accession>A0A368SAS7</accession>
<dbReference type="Gene3D" id="1.10.510.10">
    <property type="entry name" value="Transferase(Phosphotransferase) domain 1"/>
    <property type="match status" value="1"/>
</dbReference>
<feature type="compositionally biased region" description="Basic and acidic residues" evidence="1">
    <location>
        <begin position="316"/>
        <end position="325"/>
    </location>
</feature>
<evidence type="ECO:0000256" key="1">
    <source>
        <dbReference type="SAM" id="MobiDB-lite"/>
    </source>
</evidence>
<dbReference type="SUPFAM" id="SSF56112">
    <property type="entry name" value="Protein kinase-like (PK-like)"/>
    <property type="match status" value="1"/>
</dbReference>
<dbReference type="InterPro" id="IPR011009">
    <property type="entry name" value="Kinase-like_dom_sf"/>
</dbReference>
<dbReference type="InterPro" id="IPR000719">
    <property type="entry name" value="Prot_kinase_dom"/>
</dbReference>
<dbReference type="PANTHER" id="PTHR47975:SF70">
    <property type="entry name" value="PROTEIN KINASE DOMAIN-CONTAINING PROTEIN"/>
    <property type="match status" value="1"/>
</dbReference>
<dbReference type="KEGG" id="sita:101760504"/>
<dbReference type="GO" id="GO:0005524">
    <property type="term" value="F:ATP binding"/>
    <property type="evidence" value="ECO:0007669"/>
    <property type="project" value="InterPro"/>
</dbReference>
<reference evidence="4" key="2">
    <citation type="submission" date="2015-07" db="EMBL/GenBank/DDBJ databases">
        <authorList>
            <person name="Noorani M."/>
        </authorList>
    </citation>
    <scope>NUCLEOTIDE SEQUENCE</scope>
    <source>
        <strain evidence="4">Yugu1</strain>
    </source>
</reference>
<dbReference type="STRING" id="4555.A0A368SAS7"/>
<organism evidence="4">
    <name type="scientific">Setaria italica</name>
    <name type="common">Foxtail millet</name>
    <name type="synonym">Panicum italicum</name>
    <dbReference type="NCBI Taxonomy" id="4555"/>
    <lineage>
        <taxon>Eukaryota</taxon>
        <taxon>Viridiplantae</taxon>
        <taxon>Streptophyta</taxon>
        <taxon>Embryophyta</taxon>
        <taxon>Tracheophyta</taxon>
        <taxon>Spermatophyta</taxon>
        <taxon>Magnoliopsida</taxon>
        <taxon>Liliopsida</taxon>
        <taxon>Poales</taxon>
        <taxon>Poaceae</taxon>
        <taxon>PACMAD clade</taxon>
        <taxon>Panicoideae</taxon>
        <taxon>Panicodae</taxon>
        <taxon>Paniceae</taxon>
        <taxon>Cenchrinae</taxon>
        <taxon>Setaria</taxon>
    </lineage>
</organism>
<evidence type="ECO:0000313" key="4">
    <source>
        <dbReference type="EMBL" id="RCV39546.1"/>
    </source>
</evidence>
<proteinExistence type="predicted"/>
<dbReference type="AlphaFoldDB" id="A0A368SAS7"/>